<accession>A0ABY5VRU9</accession>
<dbReference type="InterPro" id="IPR001638">
    <property type="entry name" value="Solute-binding_3/MltF_N"/>
</dbReference>
<sequence>MRDFWRSRKTRLALTFVATLSLSVGCGGTDGGSGTNDKAAPVRVGIVEQPPYSGQDKSTGAGTGVCPQLITAAFTAAGRPEPTYIVASAYSDLISGLQAKRWDMVGACLQITAERCQQIAFTDPLETETFSLAVPNGNPKQLTSLGQFGKGGLKLGLLRGSTTNAKAKALGVPESAISLYPSVRDLIDAVNAGRIDAAFAGGQSLQGIAAEGVTFIAASDVVLQPAGAAFRKDDKELIDVFSRGLKTIKDNGKYKSISESNGFDPKITIDVTAEQACTAR</sequence>
<evidence type="ECO:0000256" key="1">
    <source>
        <dbReference type="ARBA" id="ARBA00022729"/>
    </source>
</evidence>
<feature type="chain" id="PRO_5045386325" evidence="2">
    <location>
        <begin position="27"/>
        <end position="280"/>
    </location>
</feature>
<dbReference type="PROSITE" id="PS51257">
    <property type="entry name" value="PROKAR_LIPOPROTEIN"/>
    <property type="match status" value="1"/>
</dbReference>
<feature type="signal peptide" evidence="2">
    <location>
        <begin position="1"/>
        <end position="26"/>
    </location>
</feature>
<dbReference type="PANTHER" id="PTHR35936:SF19">
    <property type="entry name" value="AMINO-ACID-BINDING PROTEIN YXEM-RELATED"/>
    <property type="match status" value="1"/>
</dbReference>
<dbReference type="SUPFAM" id="SSF53850">
    <property type="entry name" value="Periplasmic binding protein-like II"/>
    <property type="match status" value="1"/>
</dbReference>
<name>A0ABY5VRU9_9ACTN</name>
<keyword evidence="5" id="KW-1185">Reference proteome</keyword>
<evidence type="ECO:0000313" key="5">
    <source>
        <dbReference type="Proteomes" id="UP001059617"/>
    </source>
</evidence>
<reference evidence="4" key="2">
    <citation type="submission" date="2022-09" db="EMBL/GenBank/DDBJ databases">
        <title>Biosynthetic gene clusters of Dactylosporangioum fulvum.</title>
        <authorList>
            <person name="Caradec T."/>
        </authorList>
    </citation>
    <scope>NUCLEOTIDE SEQUENCE</scope>
    <source>
        <strain evidence="4">NRRL B-16292</strain>
    </source>
</reference>
<dbReference type="Pfam" id="PF00497">
    <property type="entry name" value="SBP_bac_3"/>
    <property type="match status" value="1"/>
</dbReference>
<dbReference type="RefSeq" id="WP_259858033.1">
    <property type="nucleotide sequence ID" value="NZ_BAAAST010000007.1"/>
</dbReference>
<proteinExistence type="predicted"/>
<evidence type="ECO:0000256" key="2">
    <source>
        <dbReference type="SAM" id="SignalP"/>
    </source>
</evidence>
<dbReference type="Proteomes" id="UP001059617">
    <property type="component" value="Chromosome"/>
</dbReference>
<feature type="domain" description="Solute-binding protein family 3/N-terminal" evidence="3">
    <location>
        <begin position="41"/>
        <end position="265"/>
    </location>
</feature>
<dbReference type="EMBL" id="CP073720">
    <property type="protein sequence ID" value="UWP80275.1"/>
    <property type="molecule type" value="Genomic_DNA"/>
</dbReference>
<dbReference type="PANTHER" id="PTHR35936">
    <property type="entry name" value="MEMBRANE-BOUND LYTIC MUREIN TRANSGLYCOSYLASE F"/>
    <property type="match status" value="1"/>
</dbReference>
<organism evidence="4 5">
    <name type="scientific">Dactylosporangium fulvum</name>
    <dbReference type="NCBI Taxonomy" id="53359"/>
    <lineage>
        <taxon>Bacteria</taxon>
        <taxon>Bacillati</taxon>
        <taxon>Actinomycetota</taxon>
        <taxon>Actinomycetes</taxon>
        <taxon>Micromonosporales</taxon>
        <taxon>Micromonosporaceae</taxon>
        <taxon>Dactylosporangium</taxon>
    </lineage>
</organism>
<gene>
    <name evidence="4" type="ORF">Dfulv_34650</name>
</gene>
<dbReference type="Gene3D" id="3.40.190.10">
    <property type="entry name" value="Periplasmic binding protein-like II"/>
    <property type="match status" value="2"/>
</dbReference>
<protein>
    <submittedName>
        <fullName evidence="4">Transporter substrate-binding domain-containing protein</fullName>
    </submittedName>
</protein>
<evidence type="ECO:0000313" key="4">
    <source>
        <dbReference type="EMBL" id="UWP80275.1"/>
    </source>
</evidence>
<evidence type="ECO:0000259" key="3">
    <source>
        <dbReference type="SMART" id="SM00062"/>
    </source>
</evidence>
<reference evidence="4" key="1">
    <citation type="submission" date="2021-04" db="EMBL/GenBank/DDBJ databases">
        <authorList>
            <person name="Hartkoorn R.C."/>
            <person name="Beaudoing E."/>
            <person name="Hot D."/>
        </authorList>
    </citation>
    <scope>NUCLEOTIDE SEQUENCE</scope>
    <source>
        <strain evidence="4">NRRL B-16292</strain>
    </source>
</reference>
<keyword evidence="1 2" id="KW-0732">Signal</keyword>
<dbReference type="SMART" id="SM00062">
    <property type="entry name" value="PBPb"/>
    <property type="match status" value="1"/>
</dbReference>